<sequence length="95" mass="10222">MANGVPSVGTLDKPENVHDLLKKDRSEDCLPCRITGGSAFLGLAAYSYVSGTSQLRQQEAKILASGSRFGMRSRHFGIAATSAGLAWLGLYRLFM</sequence>
<dbReference type="InterPro" id="IPR053092">
    <property type="entry name" value="Mitochondrial_unc_protein"/>
</dbReference>
<evidence type="ECO:0000259" key="1">
    <source>
        <dbReference type="Pfam" id="PF15055"/>
    </source>
</evidence>
<dbReference type="OrthoDB" id="6604875at2759"/>
<dbReference type="PANTHER" id="PTHR28048">
    <property type="entry name" value="ACR195WP"/>
    <property type="match status" value="1"/>
</dbReference>
<organism evidence="2 3">
    <name type="scientific">Microdochium bolleyi</name>
    <dbReference type="NCBI Taxonomy" id="196109"/>
    <lineage>
        <taxon>Eukaryota</taxon>
        <taxon>Fungi</taxon>
        <taxon>Dikarya</taxon>
        <taxon>Ascomycota</taxon>
        <taxon>Pezizomycotina</taxon>
        <taxon>Sordariomycetes</taxon>
        <taxon>Xylariomycetidae</taxon>
        <taxon>Xylariales</taxon>
        <taxon>Microdochiaceae</taxon>
        <taxon>Microdochium</taxon>
    </lineage>
</organism>
<keyword evidence="3" id="KW-1185">Reference proteome</keyword>
<dbReference type="InParanoid" id="A0A136J1E7"/>
<accession>A0A136J1E7</accession>
<reference evidence="3" key="1">
    <citation type="submission" date="2016-02" db="EMBL/GenBank/DDBJ databases">
        <title>Draft genome sequence of Microdochium bolleyi, a fungal endophyte of beachgrass.</title>
        <authorList>
            <consortium name="DOE Joint Genome Institute"/>
            <person name="David A.S."/>
            <person name="May G."/>
            <person name="Haridas S."/>
            <person name="Lim J."/>
            <person name="Wang M."/>
            <person name="Labutti K."/>
            <person name="Lipzen A."/>
            <person name="Barry K."/>
            <person name="Grigoriev I.V."/>
        </authorList>
    </citation>
    <scope>NUCLEOTIDE SEQUENCE [LARGE SCALE GENOMIC DNA]</scope>
    <source>
        <strain evidence="3">J235TASD1</strain>
    </source>
</reference>
<proteinExistence type="predicted"/>
<dbReference type="Pfam" id="PF15055">
    <property type="entry name" value="DMAC1_Dmo2"/>
    <property type="match status" value="1"/>
</dbReference>
<name>A0A136J1E7_9PEZI</name>
<gene>
    <name evidence="2" type="ORF">Micbo1qcDRAFT_234250</name>
</gene>
<dbReference type="AlphaFoldDB" id="A0A136J1E7"/>
<dbReference type="Proteomes" id="UP000070501">
    <property type="component" value="Unassembled WGS sequence"/>
</dbReference>
<evidence type="ECO:0000313" key="2">
    <source>
        <dbReference type="EMBL" id="KXJ91011.1"/>
    </source>
</evidence>
<evidence type="ECO:0000313" key="3">
    <source>
        <dbReference type="Proteomes" id="UP000070501"/>
    </source>
</evidence>
<dbReference type="InterPro" id="IPR028036">
    <property type="entry name" value="DMAC1-like_dom"/>
</dbReference>
<feature type="domain" description="Distal membrane-arm assembly complex protein 1-like" evidence="1">
    <location>
        <begin position="28"/>
        <end position="63"/>
    </location>
</feature>
<dbReference type="EMBL" id="KQ964251">
    <property type="protein sequence ID" value="KXJ91011.1"/>
    <property type="molecule type" value="Genomic_DNA"/>
</dbReference>
<dbReference type="PANTHER" id="PTHR28048:SF1">
    <property type="entry name" value="ACR195WP"/>
    <property type="match status" value="1"/>
</dbReference>
<protein>
    <recommendedName>
        <fullName evidence="1">Distal membrane-arm assembly complex protein 1-like domain-containing protein</fullName>
    </recommendedName>
</protein>